<gene>
    <name evidence="1" type="ORF">HZS54_17335</name>
</gene>
<dbReference type="OrthoDB" id="18176at2157"/>
<dbReference type="AlphaFoldDB" id="A0A7D5P894"/>
<dbReference type="EMBL" id="CP058909">
    <property type="protein sequence ID" value="QLH83286.1"/>
    <property type="molecule type" value="Genomic_DNA"/>
</dbReference>
<dbReference type="SUPFAM" id="SSF53850">
    <property type="entry name" value="Periplasmic binding protein-like II"/>
    <property type="match status" value="1"/>
</dbReference>
<proteinExistence type="predicted"/>
<keyword evidence="2" id="KW-1185">Reference proteome</keyword>
<dbReference type="PANTHER" id="PTHR43649">
    <property type="entry name" value="ARABINOSE-BINDING PROTEIN-RELATED"/>
    <property type="match status" value="1"/>
</dbReference>
<reference evidence="1 2" key="1">
    <citation type="submission" date="2020-07" db="EMBL/GenBank/DDBJ databases">
        <title>Halosimplex litoreum sp. nov. and Halosimplex rubrum sp. nov., isolated from different salt environments.</title>
        <authorList>
            <person name="Cui H."/>
        </authorList>
    </citation>
    <scope>NUCLEOTIDE SEQUENCE [LARGE SCALE GENOMIC DNA]</scope>
    <source>
        <strain evidence="1 2">R2</strain>
    </source>
</reference>
<organism evidence="1 2">
    <name type="scientific">Halosimplex pelagicum</name>
    <dbReference type="NCBI Taxonomy" id="869886"/>
    <lineage>
        <taxon>Archaea</taxon>
        <taxon>Methanobacteriati</taxon>
        <taxon>Methanobacteriota</taxon>
        <taxon>Stenosarchaea group</taxon>
        <taxon>Halobacteria</taxon>
        <taxon>Halobacteriales</taxon>
        <taxon>Haloarculaceae</taxon>
        <taxon>Halosimplex</taxon>
    </lineage>
</organism>
<name>A0A7D5P894_9EURY</name>
<dbReference type="InterPro" id="IPR050490">
    <property type="entry name" value="Bact_solute-bd_prot1"/>
</dbReference>
<dbReference type="Pfam" id="PF13416">
    <property type="entry name" value="SBP_bac_8"/>
    <property type="match status" value="1"/>
</dbReference>
<dbReference type="GeneID" id="56084390"/>
<dbReference type="RefSeq" id="WP_179918335.1">
    <property type="nucleotide sequence ID" value="NZ_CP058909.1"/>
</dbReference>
<evidence type="ECO:0000313" key="2">
    <source>
        <dbReference type="Proteomes" id="UP000509346"/>
    </source>
</evidence>
<dbReference type="InterPro" id="IPR006059">
    <property type="entry name" value="SBP"/>
</dbReference>
<protein>
    <submittedName>
        <fullName evidence="1">Carbohydrate ABC transporter substrate-binding protein</fullName>
    </submittedName>
</protein>
<dbReference type="KEGG" id="hpel:HZS54_17335"/>
<dbReference type="Proteomes" id="UP000509346">
    <property type="component" value="Chromosome"/>
</dbReference>
<dbReference type="Gene3D" id="3.40.190.10">
    <property type="entry name" value="Periplasmic binding protein-like II"/>
    <property type="match status" value="2"/>
</dbReference>
<sequence length="393" mass="42765">MATAVGGQREIEIHHHFVWGSEEEAMDAVLSAYTDRNPNVSVAEEQTAINALRLMIKSRILREDPPDVWDEWPGANLRPTVEAGATADITDLWERTDMGRAYFDGMVDVARFDGEFHAVPLDMHRISNLYYNVELFETAGVDPARLSGPDELAEALPALAEEAEQPIAVFGRNPFGLLQLWETLFLAHEGPDGYEEAADGRPSPHRAGIRAGFDTLERYLAAGPDNPEFMDSSDLEFAFSDGEAACMNNGSWSTGHMAGSDMEFGRDWDCVPFPGTDGTHIVNTNAIVPAAHTEGDEAVTEFVEYMGSADTIERFNTVSGSVPPRSDVSTADLHPMSRELHDAFGGRATQLPSMCHGLAVRPEQVVQLKDAVATFLQDRDADAAADAVVAALS</sequence>
<evidence type="ECO:0000313" key="1">
    <source>
        <dbReference type="EMBL" id="QLH83286.1"/>
    </source>
</evidence>
<accession>A0A7D5P894</accession>